<keyword evidence="1" id="KW-0812">Transmembrane</keyword>
<dbReference type="EMBL" id="JAZHRV010000001">
    <property type="protein sequence ID" value="MEH2558404.1"/>
    <property type="molecule type" value="Genomic_DNA"/>
</dbReference>
<gene>
    <name evidence="3" type="ORF">V1286_005933</name>
</gene>
<keyword evidence="4" id="KW-1185">Reference proteome</keyword>
<reference evidence="3 4" key="1">
    <citation type="submission" date="2024-02" db="EMBL/GenBank/DDBJ databases">
        <title>Adaptive strategies in a cosmopolitan and abundant soil bacterium.</title>
        <authorList>
            <person name="Carini P."/>
        </authorList>
    </citation>
    <scope>NUCLEOTIDE SEQUENCE [LARGE SCALE GENOMIC DNA]</scope>
    <source>
        <strain evidence="3 4">AZCC 1608</strain>
    </source>
</reference>
<dbReference type="InterPro" id="IPR008024">
    <property type="entry name" value="YiaAB"/>
</dbReference>
<dbReference type="PANTHER" id="PTHR37290:SF1">
    <property type="entry name" value="INNER MEMBRANE PROTEIN YIAA"/>
    <property type="match status" value="1"/>
</dbReference>
<keyword evidence="1" id="KW-0472">Membrane</keyword>
<dbReference type="RefSeq" id="WP_334485432.1">
    <property type="nucleotide sequence ID" value="NZ_JAZHRV010000001.1"/>
</dbReference>
<evidence type="ECO:0000256" key="1">
    <source>
        <dbReference type="SAM" id="Phobius"/>
    </source>
</evidence>
<evidence type="ECO:0000259" key="2">
    <source>
        <dbReference type="Pfam" id="PF05360"/>
    </source>
</evidence>
<evidence type="ECO:0000313" key="4">
    <source>
        <dbReference type="Proteomes" id="UP001364224"/>
    </source>
</evidence>
<protein>
    <recommendedName>
        <fullName evidence="2">YiaAB two helix domain-containing protein</fullName>
    </recommendedName>
</protein>
<feature type="domain" description="YiaAB two helix" evidence="2">
    <location>
        <begin position="12"/>
        <end position="64"/>
    </location>
</feature>
<name>A0ABU8BIM9_9BRAD</name>
<comment type="caution">
    <text evidence="3">The sequence shown here is derived from an EMBL/GenBank/DDBJ whole genome shotgun (WGS) entry which is preliminary data.</text>
</comment>
<dbReference type="PANTHER" id="PTHR37290">
    <property type="entry name" value="INNER MEMBRANE PROTEIN YIAA-RELATED"/>
    <property type="match status" value="1"/>
</dbReference>
<dbReference type="Pfam" id="PF05360">
    <property type="entry name" value="YiaAB"/>
    <property type="match status" value="1"/>
</dbReference>
<accession>A0ABU8BIM9</accession>
<feature type="transmembrane region" description="Helical" evidence="1">
    <location>
        <begin position="12"/>
        <end position="34"/>
    </location>
</feature>
<sequence>MNQNIQHHSNAWVTFTYGSFGASAFLVAIGVYFLPVDLWIKGYLAMGIVMLIQSCVTLTKTVRDVHESSRFVNRIEDAKTERLLMEVSKGS</sequence>
<feature type="transmembrane region" description="Helical" evidence="1">
    <location>
        <begin position="40"/>
        <end position="59"/>
    </location>
</feature>
<organism evidence="3 4">
    <name type="scientific">Bradyrhizobium algeriense</name>
    <dbReference type="NCBI Taxonomy" id="634784"/>
    <lineage>
        <taxon>Bacteria</taxon>
        <taxon>Pseudomonadati</taxon>
        <taxon>Pseudomonadota</taxon>
        <taxon>Alphaproteobacteria</taxon>
        <taxon>Hyphomicrobiales</taxon>
        <taxon>Nitrobacteraceae</taxon>
        <taxon>Bradyrhizobium</taxon>
    </lineage>
</organism>
<dbReference type="Proteomes" id="UP001364224">
    <property type="component" value="Unassembled WGS sequence"/>
</dbReference>
<proteinExistence type="predicted"/>
<keyword evidence="1" id="KW-1133">Transmembrane helix</keyword>
<dbReference type="InterPro" id="IPR038972">
    <property type="entry name" value="YiaA-like"/>
</dbReference>
<evidence type="ECO:0000313" key="3">
    <source>
        <dbReference type="EMBL" id="MEH2558404.1"/>
    </source>
</evidence>